<organism evidence="2 3">
    <name type="scientific">Olpidium bornovanus</name>
    <dbReference type="NCBI Taxonomy" id="278681"/>
    <lineage>
        <taxon>Eukaryota</taxon>
        <taxon>Fungi</taxon>
        <taxon>Fungi incertae sedis</taxon>
        <taxon>Olpidiomycota</taxon>
        <taxon>Olpidiomycotina</taxon>
        <taxon>Olpidiomycetes</taxon>
        <taxon>Olpidiales</taxon>
        <taxon>Olpidiaceae</taxon>
        <taxon>Olpidium</taxon>
    </lineage>
</organism>
<evidence type="ECO:0000313" key="3">
    <source>
        <dbReference type="Proteomes" id="UP000673691"/>
    </source>
</evidence>
<evidence type="ECO:0000313" key="2">
    <source>
        <dbReference type="EMBL" id="KAG5460790.1"/>
    </source>
</evidence>
<accession>A0A8H8DJN5</accession>
<dbReference type="AntiFam" id="ANF00222">
    <property type="entry name" value="Shadow ORF (opposite groL1)"/>
</dbReference>
<keyword evidence="3" id="KW-1185">Reference proteome</keyword>
<dbReference type="Proteomes" id="UP000673691">
    <property type="component" value="Unassembled WGS sequence"/>
</dbReference>
<dbReference type="AlphaFoldDB" id="A0A8H8DJN5"/>
<protein>
    <submittedName>
        <fullName evidence="2">Uncharacterized protein</fullName>
    </submittedName>
</protein>
<evidence type="ECO:0000256" key="1">
    <source>
        <dbReference type="SAM" id="MobiDB-lite"/>
    </source>
</evidence>
<comment type="caution">
    <text evidence="2">The sequence shown here is derived from an EMBL/GenBank/DDBJ whole genome shotgun (WGS) entry which is preliminary data.</text>
</comment>
<gene>
    <name evidence="2" type="ORF">BJ554DRAFT_7121</name>
</gene>
<name>A0A8H8DJN5_9FUNG</name>
<reference evidence="2 3" key="1">
    <citation type="journal article" name="Sci. Rep.">
        <title>Genome-scale phylogenetic analyses confirm Olpidium as the closest living zoosporic fungus to the non-flagellated, terrestrial fungi.</title>
        <authorList>
            <person name="Chang Y."/>
            <person name="Rochon D."/>
            <person name="Sekimoto S."/>
            <person name="Wang Y."/>
            <person name="Chovatia M."/>
            <person name="Sandor L."/>
            <person name="Salamov A."/>
            <person name="Grigoriev I.V."/>
            <person name="Stajich J.E."/>
            <person name="Spatafora J.W."/>
        </authorList>
    </citation>
    <scope>NUCLEOTIDE SEQUENCE [LARGE SCALE GENOMIC DNA]</scope>
    <source>
        <strain evidence="2">S191</strain>
    </source>
</reference>
<sequence>MGKGGRACSSEATSGGRNEGQTDVENIKNCRSARNTPGVNKSRPDNLEGIDNAHLHQVAKPISCCVVAVVDVVSLLEHLSHDDGPLDTSVVRNCPRRLLDCLADDVHAQLLIEVGRLKLLERAGCLEKGGAAAGNNALFDSAAGGVKRVHCFQQSRKARGDILVIIKNCLYGHFGVANCAYQSGPSSLRPRLRSPRQP</sequence>
<dbReference type="OrthoDB" id="5149357at2759"/>
<proteinExistence type="predicted"/>
<feature type="region of interest" description="Disordered" evidence="1">
    <location>
        <begin position="1"/>
        <end position="45"/>
    </location>
</feature>
<feature type="compositionally biased region" description="Polar residues" evidence="1">
    <location>
        <begin position="10"/>
        <end position="24"/>
    </location>
</feature>
<dbReference type="EMBL" id="JAEFCI010004705">
    <property type="protein sequence ID" value="KAG5460790.1"/>
    <property type="molecule type" value="Genomic_DNA"/>
</dbReference>